<proteinExistence type="predicted"/>
<feature type="compositionally biased region" description="Basic and acidic residues" evidence="1">
    <location>
        <begin position="37"/>
        <end position="56"/>
    </location>
</feature>
<dbReference type="EMBL" id="JADBGF010000001">
    <property type="protein sequence ID" value="MBE1601289.1"/>
    <property type="molecule type" value="Genomic_DNA"/>
</dbReference>
<name>A0A8I0PEN4_9ACTN</name>
<keyword evidence="3" id="KW-1185">Reference proteome</keyword>
<organism evidence="2 3">
    <name type="scientific">Streptomyces stelliscabiei</name>
    <dbReference type="NCBI Taxonomy" id="146820"/>
    <lineage>
        <taxon>Bacteria</taxon>
        <taxon>Bacillati</taxon>
        <taxon>Actinomycetota</taxon>
        <taxon>Actinomycetes</taxon>
        <taxon>Kitasatosporales</taxon>
        <taxon>Streptomycetaceae</taxon>
        <taxon>Streptomyces</taxon>
    </lineage>
</organism>
<dbReference type="RefSeq" id="WP_159026219.1">
    <property type="nucleotide sequence ID" value="NZ_JADBGF010000001.1"/>
</dbReference>
<protein>
    <submittedName>
        <fullName evidence="2">Uncharacterized protein</fullName>
    </submittedName>
</protein>
<evidence type="ECO:0000313" key="3">
    <source>
        <dbReference type="Proteomes" id="UP000629287"/>
    </source>
</evidence>
<feature type="compositionally biased region" description="Low complexity" evidence="1">
    <location>
        <begin position="12"/>
        <end position="22"/>
    </location>
</feature>
<accession>A0A8I0PEN4</accession>
<feature type="region of interest" description="Disordered" evidence="1">
    <location>
        <begin position="1"/>
        <end position="86"/>
    </location>
</feature>
<dbReference type="Proteomes" id="UP000629287">
    <property type="component" value="Unassembled WGS sequence"/>
</dbReference>
<reference evidence="2 3" key="1">
    <citation type="submission" date="2020-10" db="EMBL/GenBank/DDBJ databases">
        <title>Sequencing the genomes of 1000 actinobacteria strains.</title>
        <authorList>
            <person name="Klenk H.-P."/>
        </authorList>
    </citation>
    <scope>NUCLEOTIDE SEQUENCE [LARGE SCALE GENOMIC DNA]</scope>
    <source>
        <strain evidence="2 3">DSM 41803</strain>
    </source>
</reference>
<evidence type="ECO:0000256" key="1">
    <source>
        <dbReference type="SAM" id="MobiDB-lite"/>
    </source>
</evidence>
<dbReference type="AlphaFoldDB" id="A0A8I0PEN4"/>
<feature type="compositionally biased region" description="Basic and acidic residues" evidence="1">
    <location>
        <begin position="63"/>
        <end position="78"/>
    </location>
</feature>
<sequence length="86" mass="9476">MAGQDWAERVAARAAGRPAPVEENAEEPVRAPWARAVIDRAQGRTPDPETVREAHTAVRPPRKPWEQRLLDRLGHSPEDDGPPDAA</sequence>
<dbReference type="GeneID" id="86831914"/>
<comment type="caution">
    <text evidence="2">The sequence shown here is derived from an EMBL/GenBank/DDBJ whole genome shotgun (WGS) entry which is preliminary data.</text>
</comment>
<gene>
    <name evidence="2" type="ORF">H4687_007418</name>
</gene>
<evidence type="ECO:0000313" key="2">
    <source>
        <dbReference type="EMBL" id="MBE1601289.1"/>
    </source>
</evidence>
<feature type="compositionally biased region" description="Basic and acidic residues" evidence="1">
    <location>
        <begin position="1"/>
        <end position="11"/>
    </location>
</feature>